<dbReference type="AlphaFoldDB" id="A0A5M6IN53"/>
<protein>
    <submittedName>
        <fullName evidence="2">Uncharacterized protein</fullName>
    </submittedName>
</protein>
<dbReference type="RefSeq" id="WP_150043351.1">
    <property type="nucleotide sequence ID" value="NZ_OW485608.1"/>
</dbReference>
<comment type="caution">
    <text evidence="2">The sequence shown here is derived from an EMBL/GenBank/DDBJ whole genome shotgun (WGS) entry which is preliminary data.</text>
</comment>
<proteinExistence type="predicted"/>
<sequence length="401" mass="43953">MLDATESTPTFALTVPGSQAPLVLPTDPSELLPTLTAEVVYAPGNPMVIIGAVERWARAEAAKADAGTTKGRAALVSLAAKIASTKTGLDKLGLDMTAGWRERTKVVNTDRTRITSAFDTLKADIRQPVTEWERAEEERKQGHQDAIAAIYALGQFDMAEPTTAEIAARIPQAEDVGTRDWEEFAEPAAKARADTVDKLQALHTAAVQREAERAELARLRAEAERRRLEDEARARAEADAKAAKERAEREARIAQEAAERAAREAAAKAEAERLAAERRAAAEREAIEQQKREAEEAAARAEAARREAEVRAERERQEAAARAERERQEAIEAERRRVAAEEAARKAEEERRAADKRHRGRINRAVLQALLGLPIGLTEDQAKTIVEAIARSAIPHVSIGY</sequence>
<accession>A0A5M6IN53</accession>
<feature type="region of interest" description="Disordered" evidence="1">
    <location>
        <begin position="317"/>
        <end position="336"/>
    </location>
</feature>
<organism evidence="2 3">
    <name type="scientific">Rhodovastum atsumiense</name>
    <dbReference type="NCBI Taxonomy" id="504468"/>
    <lineage>
        <taxon>Bacteria</taxon>
        <taxon>Pseudomonadati</taxon>
        <taxon>Pseudomonadota</taxon>
        <taxon>Alphaproteobacteria</taxon>
        <taxon>Acetobacterales</taxon>
        <taxon>Acetobacteraceae</taxon>
        <taxon>Rhodovastum</taxon>
    </lineage>
</organism>
<dbReference type="Proteomes" id="UP000325255">
    <property type="component" value="Unassembled WGS sequence"/>
</dbReference>
<dbReference type="OrthoDB" id="7032309at2"/>
<evidence type="ECO:0000256" key="1">
    <source>
        <dbReference type="SAM" id="MobiDB-lite"/>
    </source>
</evidence>
<keyword evidence="3" id="KW-1185">Reference proteome</keyword>
<evidence type="ECO:0000313" key="2">
    <source>
        <dbReference type="EMBL" id="KAA5609696.1"/>
    </source>
</evidence>
<reference evidence="2 3" key="1">
    <citation type="submission" date="2019-09" db="EMBL/GenBank/DDBJ databases">
        <title>Genome sequence of Rhodovastum atsumiense, a diverse member of the Acetobacteraceae family of non-sulfur purple photosynthetic bacteria.</title>
        <authorList>
            <person name="Meyer T."/>
            <person name="Kyndt J."/>
        </authorList>
    </citation>
    <scope>NUCLEOTIDE SEQUENCE [LARGE SCALE GENOMIC DNA]</scope>
    <source>
        <strain evidence="2 3">DSM 21279</strain>
    </source>
</reference>
<name>A0A5M6IN53_9PROT</name>
<gene>
    <name evidence="2" type="ORF">F1189_23335</name>
</gene>
<dbReference type="EMBL" id="VWPK01000046">
    <property type="protein sequence ID" value="KAA5609696.1"/>
    <property type="molecule type" value="Genomic_DNA"/>
</dbReference>
<evidence type="ECO:0000313" key="3">
    <source>
        <dbReference type="Proteomes" id="UP000325255"/>
    </source>
</evidence>